<name>A0A1G4B2M2_9PEZI</name>
<sequence length="25" mass="2865">MEAGQPVSTPPFKSLPRELCHRRPM</sequence>
<evidence type="ECO:0000256" key="1">
    <source>
        <dbReference type="SAM" id="MobiDB-lite"/>
    </source>
</evidence>
<evidence type="ECO:0000313" key="2">
    <source>
        <dbReference type="EMBL" id="OHE95552.1"/>
    </source>
</evidence>
<feature type="region of interest" description="Disordered" evidence="1">
    <location>
        <begin position="1"/>
        <end position="25"/>
    </location>
</feature>
<dbReference type="Proteomes" id="UP000176998">
    <property type="component" value="Unassembled WGS sequence"/>
</dbReference>
<protein>
    <submittedName>
        <fullName evidence="2">Uncharacterized protein</fullName>
    </submittedName>
</protein>
<gene>
    <name evidence="2" type="ORF">CORC01_09142</name>
</gene>
<comment type="caution">
    <text evidence="2">The sequence shown here is derived from an EMBL/GenBank/DDBJ whole genome shotgun (WGS) entry which is preliminary data.</text>
</comment>
<reference evidence="2 3" key="1">
    <citation type="submission" date="2016-09" db="EMBL/GenBank/DDBJ databases">
        <authorList>
            <person name="Capua I."/>
            <person name="De Benedictis P."/>
            <person name="Joannis T."/>
            <person name="Lombin L.H."/>
            <person name="Cattoli G."/>
        </authorList>
    </citation>
    <scope>NUCLEOTIDE SEQUENCE [LARGE SCALE GENOMIC DNA]</scope>
    <source>
        <strain evidence="2 3">IMI 309357</strain>
    </source>
</reference>
<accession>A0A1G4B2M2</accession>
<keyword evidence="3" id="KW-1185">Reference proteome</keyword>
<dbReference type="EMBL" id="MJBS01000081">
    <property type="protein sequence ID" value="OHE95552.1"/>
    <property type="molecule type" value="Genomic_DNA"/>
</dbReference>
<feature type="compositionally biased region" description="Basic and acidic residues" evidence="1">
    <location>
        <begin position="15"/>
        <end position="25"/>
    </location>
</feature>
<dbReference type="AlphaFoldDB" id="A0A1G4B2M2"/>
<organism evidence="2 3">
    <name type="scientific">Colletotrichum orchidophilum</name>
    <dbReference type="NCBI Taxonomy" id="1209926"/>
    <lineage>
        <taxon>Eukaryota</taxon>
        <taxon>Fungi</taxon>
        <taxon>Dikarya</taxon>
        <taxon>Ascomycota</taxon>
        <taxon>Pezizomycotina</taxon>
        <taxon>Sordariomycetes</taxon>
        <taxon>Hypocreomycetidae</taxon>
        <taxon>Glomerellales</taxon>
        <taxon>Glomerellaceae</taxon>
        <taxon>Colletotrichum</taxon>
    </lineage>
</organism>
<evidence type="ECO:0000313" key="3">
    <source>
        <dbReference type="Proteomes" id="UP000176998"/>
    </source>
</evidence>
<proteinExistence type="predicted"/>